<name>A0A5C5Q1J6_9PSED</name>
<protein>
    <submittedName>
        <fullName evidence="2">DUF3304 domain-containing protein</fullName>
    </submittedName>
</protein>
<gene>
    <name evidence="2" type="ORF">FJD37_05520</name>
</gene>
<reference evidence="2 3" key="1">
    <citation type="submission" date="2019-06" db="EMBL/GenBank/DDBJ databases">
        <title>Pseudomonas bimorpha sp. nov. isolated from bovine raw milk and skim milk concentrate.</title>
        <authorList>
            <person name="Hofmann K."/>
            <person name="Huptas C."/>
            <person name="Doll E."/>
            <person name="Scherer S."/>
            <person name="Wenning M."/>
        </authorList>
    </citation>
    <scope>NUCLEOTIDE SEQUENCE [LARGE SCALE GENOMIC DNA]</scope>
    <source>
        <strain evidence="2 3">DSM 108990</strain>
    </source>
</reference>
<sequence>MICRVFMLLAASLLLQGCVESRPTMLGAPVSGINHTSAAINHFSVNGGGGPNLGPYGGGPGSQMCCAMLPVQWHEGLTVVVEWEKDPSPHDYANWSEPMFTDAWRSRVKAHRTKYTRHSAVVEVAPYQELGVVDVHFLPCDQVVVSAVAQLPGMSGYPYNFPRRMEVPSTCPTP</sequence>
<accession>A0A5C5Q1J6</accession>
<dbReference type="Proteomes" id="UP000317901">
    <property type="component" value="Unassembled WGS sequence"/>
</dbReference>
<dbReference type="InterPro" id="IPR021733">
    <property type="entry name" value="DUF3304"/>
</dbReference>
<feature type="chain" id="PRO_5022719114" evidence="1">
    <location>
        <begin position="18"/>
        <end position="174"/>
    </location>
</feature>
<organism evidence="2 3">
    <name type="scientific">Pseudomonas saxonica</name>
    <dbReference type="NCBI Taxonomy" id="2600598"/>
    <lineage>
        <taxon>Bacteria</taxon>
        <taxon>Pseudomonadati</taxon>
        <taxon>Pseudomonadota</taxon>
        <taxon>Gammaproteobacteria</taxon>
        <taxon>Pseudomonadales</taxon>
        <taxon>Pseudomonadaceae</taxon>
        <taxon>Pseudomonas</taxon>
    </lineage>
</organism>
<dbReference type="EMBL" id="VFIP01000007">
    <property type="protein sequence ID" value="TWR98152.1"/>
    <property type="molecule type" value="Genomic_DNA"/>
</dbReference>
<dbReference type="OrthoDB" id="6182461at2"/>
<keyword evidence="1" id="KW-0732">Signal</keyword>
<comment type="caution">
    <text evidence="2">The sequence shown here is derived from an EMBL/GenBank/DDBJ whole genome shotgun (WGS) entry which is preliminary data.</text>
</comment>
<evidence type="ECO:0000313" key="3">
    <source>
        <dbReference type="Proteomes" id="UP000317901"/>
    </source>
</evidence>
<dbReference type="AlphaFoldDB" id="A0A5C5Q1J6"/>
<dbReference type="Pfam" id="PF11745">
    <property type="entry name" value="DUF3304"/>
    <property type="match status" value="1"/>
</dbReference>
<dbReference type="PROSITE" id="PS51257">
    <property type="entry name" value="PROKAR_LIPOPROTEIN"/>
    <property type="match status" value="1"/>
</dbReference>
<evidence type="ECO:0000313" key="2">
    <source>
        <dbReference type="EMBL" id="TWR98152.1"/>
    </source>
</evidence>
<evidence type="ECO:0000256" key="1">
    <source>
        <dbReference type="SAM" id="SignalP"/>
    </source>
</evidence>
<feature type="signal peptide" evidence="1">
    <location>
        <begin position="1"/>
        <end position="17"/>
    </location>
</feature>
<proteinExistence type="predicted"/>